<evidence type="ECO:0000256" key="1">
    <source>
        <dbReference type="SAM" id="Phobius"/>
    </source>
</evidence>
<keyword evidence="1" id="KW-0472">Membrane</keyword>
<dbReference type="AlphaFoldDB" id="A0A0H5R7J1"/>
<keyword evidence="1" id="KW-0812">Transmembrane</keyword>
<reference evidence="2" key="1">
    <citation type="submission" date="2015-04" db="EMBL/GenBank/DDBJ databases">
        <title>The genome sequence of the plant pathogenic Rhizarian Plasmodiophora brassicae reveals insights in its biotrophic life cycle and the origin of chitin synthesis.</title>
        <authorList>
            <person name="Schwelm A."/>
            <person name="Fogelqvist J."/>
            <person name="Knaust A."/>
            <person name="Julke S."/>
            <person name="Lilja T."/>
            <person name="Dhandapani V."/>
            <person name="Bonilla-Rosso G."/>
            <person name="Karlsson M."/>
            <person name="Shevchenko A."/>
            <person name="Choi S.R."/>
            <person name="Kim H.G."/>
            <person name="Park J.Y."/>
            <person name="Lim Y.P."/>
            <person name="Ludwig-Muller J."/>
            <person name="Dixelius C."/>
        </authorList>
    </citation>
    <scope>NUCLEOTIDE SEQUENCE</scope>
    <source>
        <tissue evidence="2">Potato root galls</tissue>
    </source>
</reference>
<organism evidence="2">
    <name type="scientific">Spongospora subterranea</name>
    <dbReference type="NCBI Taxonomy" id="70186"/>
    <lineage>
        <taxon>Eukaryota</taxon>
        <taxon>Sar</taxon>
        <taxon>Rhizaria</taxon>
        <taxon>Endomyxa</taxon>
        <taxon>Phytomyxea</taxon>
        <taxon>Plasmodiophorida</taxon>
        <taxon>Plasmodiophoridae</taxon>
        <taxon>Spongospora</taxon>
    </lineage>
</organism>
<protein>
    <submittedName>
        <fullName evidence="2">Uncharacterized protein</fullName>
    </submittedName>
</protein>
<feature type="transmembrane region" description="Helical" evidence="1">
    <location>
        <begin position="6"/>
        <end position="25"/>
    </location>
</feature>
<dbReference type="EMBL" id="HACM01003812">
    <property type="protein sequence ID" value="CRZ04254.1"/>
    <property type="molecule type" value="Transcribed_RNA"/>
</dbReference>
<proteinExistence type="predicted"/>
<keyword evidence="1" id="KW-1133">Transmembrane helix</keyword>
<feature type="transmembrane region" description="Helical" evidence="1">
    <location>
        <begin position="54"/>
        <end position="79"/>
    </location>
</feature>
<accession>A0A0H5R7J1</accession>
<feature type="non-terminal residue" evidence="2">
    <location>
        <position position="1"/>
    </location>
</feature>
<evidence type="ECO:0000313" key="2">
    <source>
        <dbReference type="EMBL" id="CRZ04254.1"/>
    </source>
</evidence>
<sequence>PAMIFTLAFIEFILGVNFLWGAISFQLECRKVSNQAATNNTANRKGLEDVLKRLSVCAIAVGFFMLLQLLALICTGAFLTSPSAFIVLWSFLSINGAAKVALFVQMFRPKKEDRKSGDAGTGFRFVVSKT</sequence>
<name>A0A0H5R7J1_9EUKA</name>
<feature type="transmembrane region" description="Helical" evidence="1">
    <location>
        <begin position="85"/>
        <end position="107"/>
    </location>
</feature>